<accession>A0A803L5J6</accession>
<dbReference type="InterPro" id="IPR052806">
    <property type="entry name" value="Fasciclin-like_AGP"/>
</dbReference>
<evidence type="ECO:0008006" key="5">
    <source>
        <dbReference type="Google" id="ProtNLM"/>
    </source>
</evidence>
<organism evidence="3 4">
    <name type="scientific">Chenopodium quinoa</name>
    <name type="common">Quinoa</name>
    <dbReference type="NCBI Taxonomy" id="63459"/>
    <lineage>
        <taxon>Eukaryota</taxon>
        <taxon>Viridiplantae</taxon>
        <taxon>Streptophyta</taxon>
        <taxon>Embryophyta</taxon>
        <taxon>Tracheophyta</taxon>
        <taxon>Spermatophyta</taxon>
        <taxon>Magnoliopsida</taxon>
        <taxon>eudicotyledons</taxon>
        <taxon>Gunneridae</taxon>
        <taxon>Pentapetalae</taxon>
        <taxon>Caryophyllales</taxon>
        <taxon>Chenopodiaceae</taxon>
        <taxon>Chenopodioideae</taxon>
        <taxon>Atripliceae</taxon>
        <taxon>Chenopodium</taxon>
    </lineage>
</organism>
<evidence type="ECO:0000313" key="3">
    <source>
        <dbReference type="EnsemblPlants" id="AUR62007135-RA:cds"/>
    </source>
</evidence>
<feature type="region of interest" description="Disordered" evidence="1">
    <location>
        <begin position="37"/>
        <end position="58"/>
    </location>
</feature>
<feature type="chain" id="PRO_5031100714" description="FAS1 domain-containing protein" evidence="2">
    <location>
        <begin position="26"/>
        <end position="173"/>
    </location>
</feature>
<keyword evidence="4" id="KW-1185">Reference proteome</keyword>
<keyword evidence="2" id="KW-0732">Signal</keyword>
<feature type="signal peptide" evidence="2">
    <location>
        <begin position="1"/>
        <end position="25"/>
    </location>
</feature>
<dbReference type="OMA" id="CESNYEA"/>
<evidence type="ECO:0000313" key="4">
    <source>
        <dbReference type="Proteomes" id="UP000596660"/>
    </source>
</evidence>
<feature type="compositionally biased region" description="Pro residues" evidence="1">
    <location>
        <begin position="42"/>
        <end position="51"/>
    </location>
</feature>
<dbReference type="Proteomes" id="UP000596660">
    <property type="component" value="Unplaced"/>
</dbReference>
<dbReference type="PANTHER" id="PTHR33985:SF5">
    <property type="entry name" value="FASCICLIN-LIKE ARABINOGALACTAN FAMILY PROTEIN"/>
    <property type="match status" value="1"/>
</dbReference>
<protein>
    <recommendedName>
        <fullName evidence="5">FAS1 domain-containing protein</fullName>
    </recommendedName>
</protein>
<reference evidence="3" key="1">
    <citation type="journal article" date="2017" name="Nature">
        <title>The genome of Chenopodium quinoa.</title>
        <authorList>
            <person name="Jarvis D.E."/>
            <person name="Ho Y.S."/>
            <person name="Lightfoot D.J."/>
            <person name="Schmoeckel S.M."/>
            <person name="Li B."/>
            <person name="Borm T.J.A."/>
            <person name="Ohyanagi H."/>
            <person name="Mineta K."/>
            <person name="Michell C.T."/>
            <person name="Saber N."/>
            <person name="Kharbatia N.M."/>
            <person name="Rupper R.R."/>
            <person name="Sharp A.R."/>
            <person name="Dally N."/>
            <person name="Boughton B.A."/>
            <person name="Woo Y.H."/>
            <person name="Gao G."/>
            <person name="Schijlen E.G.W.M."/>
            <person name="Guo X."/>
            <person name="Momin A.A."/>
            <person name="Negrao S."/>
            <person name="Al-Babili S."/>
            <person name="Gehring C."/>
            <person name="Roessner U."/>
            <person name="Jung C."/>
            <person name="Murphy K."/>
            <person name="Arold S.T."/>
            <person name="Gojobori T."/>
            <person name="van der Linden C.G."/>
            <person name="van Loo E.N."/>
            <person name="Jellen E.N."/>
            <person name="Maughan P.J."/>
            <person name="Tester M."/>
        </authorList>
    </citation>
    <scope>NUCLEOTIDE SEQUENCE [LARGE SCALE GENOMIC DNA]</scope>
    <source>
        <strain evidence="3">cv. PI 614886</strain>
    </source>
</reference>
<proteinExistence type="predicted"/>
<dbReference type="AlphaFoldDB" id="A0A803L5J6"/>
<dbReference type="PANTHER" id="PTHR33985">
    <property type="entry name" value="OS02G0491300 PROTEIN-RELATED"/>
    <property type="match status" value="1"/>
</dbReference>
<reference evidence="3" key="2">
    <citation type="submission" date="2021-03" db="UniProtKB">
        <authorList>
            <consortium name="EnsemblPlants"/>
        </authorList>
    </citation>
    <scope>IDENTIFICATION</scope>
</reference>
<evidence type="ECO:0000256" key="2">
    <source>
        <dbReference type="SAM" id="SignalP"/>
    </source>
</evidence>
<name>A0A803L5J6_CHEQI</name>
<dbReference type="EnsemblPlants" id="AUR62007135-RA">
    <property type="protein sequence ID" value="AUR62007135-RA:cds"/>
    <property type="gene ID" value="AUR62007135"/>
</dbReference>
<dbReference type="SMR" id="A0A803L5J6"/>
<dbReference type="Gramene" id="AUR62007135-RA">
    <property type="protein sequence ID" value="AUR62007135-RA:cds"/>
    <property type="gene ID" value="AUR62007135"/>
</dbReference>
<evidence type="ECO:0000256" key="1">
    <source>
        <dbReference type="SAM" id="MobiDB-lite"/>
    </source>
</evidence>
<sequence>MASRLIFSLLFLLLTFSITTTTTSAIDINFTTFNIAPTSSPSSPPSTPPPQIQETPLSPPAHIQETRQQQQFNAIIDSIVGAGDFSNWASLLSHADPSMFPLTATLFVLENGGNSSSPVDPLLFSYHIVPRRLTFSELRQLPNGARLPTLLPRKTLLITSNFSVNGVVISISP</sequence>